<evidence type="ECO:0000313" key="4">
    <source>
        <dbReference type="Proteomes" id="UP000726737"/>
    </source>
</evidence>
<keyword evidence="2" id="KW-0812">Transmembrane</keyword>
<evidence type="ECO:0000256" key="2">
    <source>
        <dbReference type="SAM" id="Phobius"/>
    </source>
</evidence>
<name>A0A9P6QG94_9FUNG</name>
<feature type="transmembrane region" description="Helical" evidence="2">
    <location>
        <begin position="12"/>
        <end position="36"/>
    </location>
</feature>
<reference evidence="3" key="1">
    <citation type="journal article" date="2020" name="Fungal Divers.">
        <title>Resolving the Mortierellaceae phylogeny through synthesis of multi-gene phylogenetics and phylogenomics.</title>
        <authorList>
            <person name="Vandepol N."/>
            <person name="Liber J."/>
            <person name="Desiro A."/>
            <person name="Na H."/>
            <person name="Kennedy M."/>
            <person name="Barry K."/>
            <person name="Grigoriev I.V."/>
            <person name="Miller A.N."/>
            <person name="O'Donnell K."/>
            <person name="Stajich J.E."/>
            <person name="Bonito G."/>
        </authorList>
    </citation>
    <scope>NUCLEOTIDE SEQUENCE</scope>
    <source>
        <strain evidence="3">KOD948</strain>
    </source>
</reference>
<dbReference type="OrthoDB" id="2409949at2759"/>
<comment type="caution">
    <text evidence="3">The sequence shown here is derived from an EMBL/GenBank/DDBJ whole genome shotgun (WGS) entry which is preliminary data.</text>
</comment>
<accession>A0A9P6QG94</accession>
<feature type="compositionally biased region" description="Basic and acidic residues" evidence="1">
    <location>
        <begin position="129"/>
        <end position="149"/>
    </location>
</feature>
<feature type="region of interest" description="Disordered" evidence="1">
    <location>
        <begin position="122"/>
        <end position="153"/>
    </location>
</feature>
<evidence type="ECO:0000256" key="1">
    <source>
        <dbReference type="SAM" id="MobiDB-lite"/>
    </source>
</evidence>
<evidence type="ECO:0000313" key="3">
    <source>
        <dbReference type="EMBL" id="KAG0265619.1"/>
    </source>
</evidence>
<organism evidence="3 4">
    <name type="scientific">Mortierella polycephala</name>
    <dbReference type="NCBI Taxonomy" id="41804"/>
    <lineage>
        <taxon>Eukaryota</taxon>
        <taxon>Fungi</taxon>
        <taxon>Fungi incertae sedis</taxon>
        <taxon>Mucoromycota</taxon>
        <taxon>Mortierellomycotina</taxon>
        <taxon>Mortierellomycetes</taxon>
        <taxon>Mortierellales</taxon>
        <taxon>Mortierellaceae</taxon>
        <taxon>Mortierella</taxon>
    </lineage>
</organism>
<keyword evidence="2" id="KW-0472">Membrane</keyword>
<gene>
    <name evidence="3" type="ORF">BG011_004410</name>
</gene>
<protein>
    <submittedName>
        <fullName evidence="3">Uncharacterized protein</fullName>
    </submittedName>
</protein>
<dbReference type="AlphaFoldDB" id="A0A9P6QG94"/>
<sequence length="437" mass="48790">MSKASIRSLVPMSILECVPLILGTVLYELEIVRFVVFDRPTRPKSPMACLEAVKFLQMTMPDIEKTWPGIIVAWICGIIWFFSEFTLDIVLILLGKDIAEKKPKVDNKTVCLQLNMEHIKAQRSNHQSGQDDHQQEDNFQEKEERKEDQLIVCDQQKQGGSAPLRLISSDITAETFHAATKTVVGKAIAGPEQIQESRMEQQHIKNFSLQPALEPTEPGVALKIAIGKENVHDDEAGLPQEFAFDFHCRATHSQDDFELSCPSSPSAMSDEYAYEPRISHSADETLEYNSLHVVRLQRTGHLHFRSIDEVDAEEALVHKTPTEHDISTNVSEVVSPSQSMARVVEQPSIQVAATESLTPESKSPRSRTVRRLMTLTQAAKEVQRALLSAHSRTLESTPVDQSQKSKKKKRKNNKSKGKKRAGSPEHASSPAAGQSTD</sequence>
<feature type="compositionally biased region" description="Polar residues" evidence="1">
    <location>
        <begin position="390"/>
        <end position="402"/>
    </location>
</feature>
<dbReference type="EMBL" id="JAAAJA010000029">
    <property type="protein sequence ID" value="KAG0265619.1"/>
    <property type="molecule type" value="Genomic_DNA"/>
</dbReference>
<keyword evidence="2" id="KW-1133">Transmembrane helix</keyword>
<feature type="transmembrane region" description="Helical" evidence="2">
    <location>
        <begin position="70"/>
        <end position="94"/>
    </location>
</feature>
<dbReference type="Proteomes" id="UP000726737">
    <property type="component" value="Unassembled WGS sequence"/>
</dbReference>
<feature type="compositionally biased region" description="Basic residues" evidence="1">
    <location>
        <begin position="404"/>
        <end position="421"/>
    </location>
</feature>
<proteinExistence type="predicted"/>
<keyword evidence="4" id="KW-1185">Reference proteome</keyword>
<feature type="region of interest" description="Disordered" evidence="1">
    <location>
        <begin position="389"/>
        <end position="437"/>
    </location>
</feature>